<dbReference type="OrthoDB" id="4538622at2"/>
<dbReference type="InterPro" id="IPR001647">
    <property type="entry name" value="HTH_TetR"/>
</dbReference>
<dbReference type="RefSeq" id="WP_132881081.1">
    <property type="nucleotide sequence ID" value="NZ_SLXQ01000026.1"/>
</dbReference>
<evidence type="ECO:0000256" key="2">
    <source>
        <dbReference type="ARBA" id="ARBA00023125"/>
    </source>
</evidence>
<evidence type="ECO:0000313" key="7">
    <source>
        <dbReference type="Proteomes" id="UP000294911"/>
    </source>
</evidence>
<keyword evidence="3" id="KW-0804">Transcription</keyword>
<dbReference type="Pfam" id="PF00440">
    <property type="entry name" value="TetR_N"/>
    <property type="match status" value="1"/>
</dbReference>
<dbReference type="Proteomes" id="UP000294911">
    <property type="component" value="Unassembled WGS sequence"/>
</dbReference>
<reference evidence="6 7" key="1">
    <citation type="submission" date="2019-03" db="EMBL/GenBank/DDBJ databases">
        <title>Genomic Encyclopedia of Type Strains, Phase IV (KMG-IV): sequencing the most valuable type-strain genomes for metagenomic binning, comparative biology and taxonomic classification.</title>
        <authorList>
            <person name="Goeker M."/>
        </authorList>
    </citation>
    <scope>NUCLEOTIDE SEQUENCE [LARGE SCALE GENOMIC DNA]</scope>
    <source>
        <strain evidence="6 7">DSM 45765</strain>
    </source>
</reference>
<dbReference type="InterPro" id="IPR009057">
    <property type="entry name" value="Homeodomain-like_sf"/>
</dbReference>
<evidence type="ECO:0000256" key="3">
    <source>
        <dbReference type="ARBA" id="ARBA00023163"/>
    </source>
</evidence>
<dbReference type="PANTHER" id="PTHR47506:SF6">
    <property type="entry name" value="HTH-TYPE TRANSCRIPTIONAL REPRESSOR NEMR"/>
    <property type="match status" value="1"/>
</dbReference>
<dbReference type="GO" id="GO:0003677">
    <property type="term" value="F:DNA binding"/>
    <property type="evidence" value="ECO:0007669"/>
    <property type="project" value="UniProtKB-UniRule"/>
</dbReference>
<dbReference type="PROSITE" id="PS50977">
    <property type="entry name" value="HTH_TETR_2"/>
    <property type="match status" value="1"/>
</dbReference>
<dbReference type="SUPFAM" id="SSF46689">
    <property type="entry name" value="Homeodomain-like"/>
    <property type="match status" value="1"/>
</dbReference>
<evidence type="ECO:0000256" key="1">
    <source>
        <dbReference type="ARBA" id="ARBA00023015"/>
    </source>
</evidence>
<evidence type="ECO:0000259" key="5">
    <source>
        <dbReference type="PROSITE" id="PS50977"/>
    </source>
</evidence>
<sequence>MTASPGQTQDGAGQVRQARSEQTQAKLLQATIDLLVEVGFAHASTPLIARRAGVSRGAQTHHFPTRIQLVTAAIEWLADRRLAELELAGQDLPGGTRRIPAALDLLWTTFGGDLYKAVLELWIASRTDPELRHAVASAERRLGRQLNASLDRLFGEPLTARPQSAERAQFVLSQLRGLALLDTFDGVSKAHRDAQWAFTRQALITFLTGDSART</sequence>
<keyword evidence="2 4" id="KW-0238">DNA-binding</keyword>
<gene>
    <name evidence="6" type="ORF">EV191_12621</name>
</gene>
<dbReference type="EMBL" id="SLXQ01000026">
    <property type="protein sequence ID" value="TCP41231.1"/>
    <property type="molecule type" value="Genomic_DNA"/>
</dbReference>
<name>A0A4R2Q3L2_9PSEU</name>
<evidence type="ECO:0000313" key="6">
    <source>
        <dbReference type="EMBL" id="TCP41231.1"/>
    </source>
</evidence>
<comment type="caution">
    <text evidence="6">The sequence shown here is derived from an EMBL/GenBank/DDBJ whole genome shotgun (WGS) entry which is preliminary data.</text>
</comment>
<organism evidence="6 7">
    <name type="scientific">Tamaricihabitans halophyticus</name>
    <dbReference type="NCBI Taxonomy" id="1262583"/>
    <lineage>
        <taxon>Bacteria</taxon>
        <taxon>Bacillati</taxon>
        <taxon>Actinomycetota</taxon>
        <taxon>Actinomycetes</taxon>
        <taxon>Pseudonocardiales</taxon>
        <taxon>Pseudonocardiaceae</taxon>
        <taxon>Tamaricihabitans</taxon>
    </lineage>
</organism>
<evidence type="ECO:0000256" key="4">
    <source>
        <dbReference type="PROSITE-ProRule" id="PRU00335"/>
    </source>
</evidence>
<dbReference type="PANTHER" id="PTHR47506">
    <property type="entry name" value="TRANSCRIPTIONAL REGULATORY PROTEIN"/>
    <property type="match status" value="1"/>
</dbReference>
<dbReference type="AlphaFoldDB" id="A0A4R2Q3L2"/>
<dbReference type="Gene3D" id="1.10.357.10">
    <property type="entry name" value="Tetracycline Repressor, domain 2"/>
    <property type="match status" value="1"/>
</dbReference>
<feature type="domain" description="HTH tetR-type" evidence="5">
    <location>
        <begin position="21"/>
        <end position="81"/>
    </location>
</feature>
<keyword evidence="1" id="KW-0805">Transcription regulation</keyword>
<keyword evidence="7" id="KW-1185">Reference proteome</keyword>
<feature type="DNA-binding region" description="H-T-H motif" evidence="4">
    <location>
        <begin position="44"/>
        <end position="63"/>
    </location>
</feature>
<dbReference type="PRINTS" id="PR00455">
    <property type="entry name" value="HTHTETR"/>
</dbReference>
<accession>A0A4R2Q3L2</accession>
<proteinExistence type="predicted"/>
<protein>
    <submittedName>
        <fullName evidence="6">TetR family transcriptional regulator</fullName>
    </submittedName>
</protein>